<reference evidence="2 3" key="1">
    <citation type="submission" date="2016-10" db="EMBL/GenBank/DDBJ databases">
        <authorList>
            <person name="de Groot N.N."/>
        </authorList>
    </citation>
    <scope>NUCLEOTIDE SEQUENCE [LARGE SCALE GENOMIC DNA]</scope>
    <source>
        <strain evidence="2 3">BS3776</strain>
    </source>
</reference>
<dbReference type="AlphaFoldDB" id="A0A1H0QY06"/>
<evidence type="ECO:0000313" key="3">
    <source>
        <dbReference type="Proteomes" id="UP000198549"/>
    </source>
</evidence>
<dbReference type="Proteomes" id="UP000198549">
    <property type="component" value="Chromosome I"/>
</dbReference>
<accession>A0A1H0QY06</accession>
<sequence length="38" mass="4209">MLRNERGEHGIYPEEPLELLAGDKPPVLPSAPTPRKAE</sequence>
<evidence type="ECO:0000313" key="2">
    <source>
        <dbReference type="EMBL" id="SDP22090.1"/>
    </source>
</evidence>
<evidence type="ECO:0000256" key="1">
    <source>
        <dbReference type="SAM" id="MobiDB-lite"/>
    </source>
</evidence>
<feature type="compositionally biased region" description="Basic and acidic residues" evidence="1">
    <location>
        <begin position="1"/>
        <end position="12"/>
    </location>
</feature>
<name>A0A1H0QY06_PSERE</name>
<gene>
    <name evidence="2" type="ORF">SAMN04490202_3342</name>
</gene>
<dbReference type="EMBL" id="LT629709">
    <property type="protein sequence ID" value="SDP22090.1"/>
    <property type="molecule type" value="Genomic_DNA"/>
</dbReference>
<feature type="region of interest" description="Disordered" evidence="1">
    <location>
        <begin position="1"/>
        <end position="38"/>
    </location>
</feature>
<proteinExistence type="predicted"/>
<organism evidence="2 3">
    <name type="scientific">Pseudomonas reinekei</name>
    <dbReference type="NCBI Taxonomy" id="395598"/>
    <lineage>
        <taxon>Bacteria</taxon>
        <taxon>Pseudomonadati</taxon>
        <taxon>Pseudomonadota</taxon>
        <taxon>Gammaproteobacteria</taxon>
        <taxon>Pseudomonadales</taxon>
        <taxon>Pseudomonadaceae</taxon>
        <taxon>Pseudomonas</taxon>
    </lineage>
</organism>
<protein>
    <submittedName>
        <fullName evidence="2">Uncharacterized protein</fullName>
    </submittedName>
</protein>